<dbReference type="Proteomes" id="UP000054911">
    <property type="component" value="Unassembled WGS sequence"/>
</dbReference>
<feature type="transmembrane region" description="Helical" evidence="1">
    <location>
        <begin position="29"/>
        <end position="49"/>
    </location>
</feature>
<dbReference type="STRING" id="1777141.AWB80_00757"/>
<dbReference type="AlphaFoldDB" id="A0A157ZHN2"/>
<accession>A0A157ZHN2</accession>
<proteinExistence type="predicted"/>
<dbReference type="EMBL" id="FCOE02000002">
    <property type="protein sequence ID" value="SAK44447.1"/>
    <property type="molecule type" value="Genomic_DNA"/>
</dbReference>
<keyword evidence="3" id="KW-1185">Reference proteome</keyword>
<keyword evidence="1" id="KW-1133">Transmembrane helix</keyword>
<reference evidence="2" key="1">
    <citation type="submission" date="2016-01" db="EMBL/GenBank/DDBJ databases">
        <authorList>
            <person name="Peeters C."/>
        </authorList>
    </citation>
    <scope>NUCLEOTIDE SEQUENCE [LARGE SCALE GENOMIC DNA]</scope>
    <source>
        <strain evidence="2">LMG 29323</strain>
    </source>
</reference>
<dbReference type="RefSeq" id="WP_061173298.1">
    <property type="nucleotide sequence ID" value="NZ_FCOE02000002.1"/>
</dbReference>
<name>A0A157ZHN2_9BURK</name>
<sequence length="67" mass="7552">MIVIPTFVYVVLCLLVAYRGRRTHIGYLGSFLLSLFITPVIVFVGLLLLTPSPENVEIVYRGDKQKV</sequence>
<comment type="caution">
    <text evidence="2">The sequence shown here is derived from an EMBL/GenBank/DDBJ whole genome shotgun (WGS) entry which is preliminary data.</text>
</comment>
<evidence type="ECO:0000313" key="3">
    <source>
        <dbReference type="Proteomes" id="UP000054911"/>
    </source>
</evidence>
<organism evidence="2 3">
    <name type="scientific">Caballeronia pedi</name>
    <dbReference type="NCBI Taxonomy" id="1777141"/>
    <lineage>
        <taxon>Bacteria</taxon>
        <taxon>Pseudomonadati</taxon>
        <taxon>Pseudomonadota</taxon>
        <taxon>Betaproteobacteria</taxon>
        <taxon>Burkholderiales</taxon>
        <taxon>Burkholderiaceae</taxon>
        <taxon>Caballeronia</taxon>
    </lineage>
</organism>
<evidence type="ECO:0000256" key="1">
    <source>
        <dbReference type="SAM" id="Phobius"/>
    </source>
</evidence>
<gene>
    <name evidence="2" type="ORF">AWB80_00757</name>
</gene>
<dbReference type="OrthoDB" id="9134123at2"/>
<evidence type="ECO:0000313" key="2">
    <source>
        <dbReference type="EMBL" id="SAK44447.1"/>
    </source>
</evidence>
<keyword evidence="1" id="KW-0812">Transmembrane</keyword>
<protein>
    <submittedName>
        <fullName evidence="2">Uncharacterized protein</fullName>
    </submittedName>
</protein>
<keyword evidence="1" id="KW-0472">Membrane</keyword>